<dbReference type="Gene3D" id="3.40.190.170">
    <property type="entry name" value="Bacterial extracellular solute-binding protein, family 7"/>
    <property type="match status" value="1"/>
</dbReference>
<name>A0ABU5E0D2_9PROT</name>
<dbReference type="Gene3D" id="3.40.190.10">
    <property type="entry name" value="Periplasmic binding protein-like II"/>
    <property type="match status" value="1"/>
</dbReference>
<keyword evidence="1" id="KW-0732">Signal</keyword>
<dbReference type="Proteomes" id="UP001271769">
    <property type="component" value="Unassembled WGS sequence"/>
</dbReference>
<comment type="caution">
    <text evidence="2">The sequence shown here is derived from an EMBL/GenBank/DDBJ whole genome shotgun (WGS) entry which is preliminary data.</text>
</comment>
<evidence type="ECO:0000313" key="3">
    <source>
        <dbReference type="Proteomes" id="UP001271769"/>
    </source>
</evidence>
<dbReference type="Pfam" id="PF03480">
    <property type="entry name" value="DctP"/>
    <property type="match status" value="1"/>
</dbReference>
<protein>
    <submittedName>
        <fullName evidence="2">TRAP transporter substrate-binding protein</fullName>
    </submittedName>
</protein>
<dbReference type="PANTHER" id="PTHR33376:SF5">
    <property type="entry name" value="EXTRACYTOPLASMIC SOLUTE RECEPTOR PROTEIN"/>
    <property type="match status" value="1"/>
</dbReference>
<evidence type="ECO:0000313" key="2">
    <source>
        <dbReference type="EMBL" id="MDY0873047.1"/>
    </source>
</evidence>
<dbReference type="PROSITE" id="PS51318">
    <property type="entry name" value="TAT"/>
    <property type="match status" value="1"/>
</dbReference>
<keyword evidence="3" id="KW-1185">Reference proteome</keyword>
<dbReference type="InterPro" id="IPR038404">
    <property type="entry name" value="TRAP_DctP_sf"/>
</dbReference>
<dbReference type="InterPro" id="IPR018389">
    <property type="entry name" value="DctP_fam"/>
</dbReference>
<accession>A0ABU5E0D2</accession>
<dbReference type="InterPro" id="IPR026289">
    <property type="entry name" value="SBP_TakP-like"/>
</dbReference>
<dbReference type="InterPro" id="IPR006311">
    <property type="entry name" value="TAT_signal"/>
</dbReference>
<proteinExistence type="predicted"/>
<dbReference type="SUPFAM" id="SSF53850">
    <property type="entry name" value="Periplasmic binding protein-like II"/>
    <property type="match status" value="1"/>
</dbReference>
<organism evidence="2 3">
    <name type="scientific">Dongia rigui</name>
    <dbReference type="NCBI Taxonomy" id="940149"/>
    <lineage>
        <taxon>Bacteria</taxon>
        <taxon>Pseudomonadati</taxon>
        <taxon>Pseudomonadota</taxon>
        <taxon>Alphaproteobacteria</taxon>
        <taxon>Rhodospirillales</taxon>
        <taxon>Dongiaceae</taxon>
        <taxon>Dongia</taxon>
    </lineage>
</organism>
<sequence length="370" mass="39606">MRRRRFLTGALTAGAAGAATLASTFPKPALAQDRIEWKMVTAWPKGLPGLGSSAERLAERINQLSGGRLTVKVFAGGELVSPLQGFAAVSQGTAEMAHDFSLYHIGQMPAAGFFSAVPFGLIPTEFNGWINFAGGQELWDELYDAAGVKPFLAGNTGVQMGGWFLKEVNSVADLKGRKFSIPGYGGEALKKLGVDVQPMASGELFAKLQDGAIDGAEWVGPYNDLSLGLYKITKLYYWPGFQEPGTGLECIVNKGKFAGLPDDLKQIVAAACMAENGLTAAEYSGRSPAALATLVNEHDVQLKKFSREILIAFGNASSEVVKSVLDNGDDVTKRIVASYLKYRKTTLNWTRVSEGGYLAARDLGFDYPTG</sequence>
<dbReference type="CDD" id="cd13604">
    <property type="entry name" value="PBP2_TRAP_ketoacid_lactate_like"/>
    <property type="match status" value="1"/>
</dbReference>
<gene>
    <name evidence="2" type="ORF">SMD31_13980</name>
</gene>
<dbReference type="RefSeq" id="WP_320501515.1">
    <property type="nucleotide sequence ID" value="NZ_JAXCLX010000002.1"/>
</dbReference>
<dbReference type="EMBL" id="JAXCLX010000002">
    <property type="protein sequence ID" value="MDY0873047.1"/>
    <property type="molecule type" value="Genomic_DNA"/>
</dbReference>
<evidence type="ECO:0000256" key="1">
    <source>
        <dbReference type="ARBA" id="ARBA00022729"/>
    </source>
</evidence>
<dbReference type="PIRSF" id="PIRSF039026">
    <property type="entry name" value="SiaP"/>
    <property type="match status" value="1"/>
</dbReference>
<reference evidence="2 3" key="1">
    <citation type="journal article" date="2013" name="Antonie Van Leeuwenhoek">
        <title>Dongia rigui sp. nov., isolated from freshwater of a large wetland in Korea.</title>
        <authorList>
            <person name="Baik K.S."/>
            <person name="Hwang Y.M."/>
            <person name="Choi J.S."/>
            <person name="Kwon J."/>
            <person name="Seong C.N."/>
        </authorList>
    </citation>
    <scope>NUCLEOTIDE SEQUENCE [LARGE SCALE GENOMIC DNA]</scope>
    <source>
        <strain evidence="2 3">04SU4-P</strain>
    </source>
</reference>
<dbReference type="PANTHER" id="PTHR33376">
    <property type="match status" value="1"/>
</dbReference>